<evidence type="ECO:0000313" key="3">
    <source>
        <dbReference type="Proteomes" id="UP000440224"/>
    </source>
</evidence>
<feature type="signal peptide" evidence="1">
    <location>
        <begin position="1"/>
        <end position="27"/>
    </location>
</feature>
<dbReference type="EMBL" id="WJIE01000004">
    <property type="protein sequence ID" value="MRG93177.1"/>
    <property type="molecule type" value="Genomic_DNA"/>
</dbReference>
<feature type="chain" id="PRO_5027017428" evidence="1">
    <location>
        <begin position="28"/>
        <end position="191"/>
    </location>
</feature>
<proteinExistence type="predicted"/>
<accession>A0A6N7PN51</accession>
<keyword evidence="3" id="KW-1185">Reference proteome</keyword>
<keyword evidence="1" id="KW-0732">Signal</keyword>
<protein>
    <submittedName>
        <fullName evidence="2">Uncharacterized protein</fullName>
    </submittedName>
</protein>
<name>A0A6N7PN51_9BACT</name>
<evidence type="ECO:0000313" key="2">
    <source>
        <dbReference type="EMBL" id="MRG93177.1"/>
    </source>
</evidence>
<reference evidence="2 3" key="1">
    <citation type="submission" date="2019-10" db="EMBL/GenBank/DDBJ databases">
        <title>A soil myxobacterium in the family Polyangiaceae.</title>
        <authorList>
            <person name="Li Y."/>
            <person name="Wang J."/>
        </authorList>
    </citation>
    <scope>NUCLEOTIDE SEQUENCE [LARGE SCALE GENOMIC DNA]</scope>
    <source>
        <strain evidence="2 3">DSM 14734</strain>
    </source>
</reference>
<sequence length="191" mass="20710">MKLGLTQFVAMLIALCGPLALLHGCGAAPPPPPHLPPPDRQELYMYCEEHVVAPTEDGGVDVRGRPCAKDSDCPGGFCDRGVCAWPTPGNYYGLRCSTTARFTRESPYECAGYLCLAGLCRSCESDAECHRWAGPDTTCMPFGNWPGKQCGTIHPVRVCPNGNSIHPDWWYEPGTGIRPPVIDPKPAPRGR</sequence>
<dbReference type="RefSeq" id="WP_153820039.1">
    <property type="nucleotide sequence ID" value="NZ_WJIE01000004.1"/>
</dbReference>
<dbReference type="Proteomes" id="UP000440224">
    <property type="component" value="Unassembled WGS sequence"/>
</dbReference>
<comment type="caution">
    <text evidence="2">The sequence shown here is derived from an EMBL/GenBank/DDBJ whole genome shotgun (WGS) entry which is preliminary data.</text>
</comment>
<evidence type="ECO:0000256" key="1">
    <source>
        <dbReference type="SAM" id="SignalP"/>
    </source>
</evidence>
<gene>
    <name evidence="2" type="ORF">GF068_14730</name>
</gene>
<organism evidence="2 3">
    <name type="scientific">Polyangium spumosum</name>
    <dbReference type="NCBI Taxonomy" id="889282"/>
    <lineage>
        <taxon>Bacteria</taxon>
        <taxon>Pseudomonadati</taxon>
        <taxon>Myxococcota</taxon>
        <taxon>Polyangia</taxon>
        <taxon>Polyangiales</taxon>
        <taxon>Polyangiaceae</taxon>
        <taxon>Polyangium</taxon>
    </lineage>
</organism>
<dbReference type="AlphaFoldDB" id="A0A6N7PN51"/>